<dbReference type="EMBL" id="QDDR01000001">
    <property type="protein sequence ID" value="PVE48879.1"/>
    <property type="molecule type" value="Genomic_DNA"/>
</dbReference>
<keyword evidence="3" id="KW-1185">Reference proteome</keyword>
<evidence type="ECO:0000256" key="1">
    <source>
        <dbReference type="SAM" id="Phobius"/>
    </source>
</evidence>
<evidence type="ECO:0008006" key="4">
    <source>
        <dbReference type="Google" id="ProtNLM"/>
    </source>
</evidence>
<organism evidence="2 3">
    <name type="scientific">Pararhodobacter aggregans</name>
    <dbReference type="NCBI Taxonomy" id="404875"/>
    <lineage>
        <taxon>Bacteria</taxon>
        <taxon>Pseudomonadati</taxon>
        <taxon>Pseudomonadota</taxon>
        <taxon>Alphaproteobacteria</taxon>
        <taxon>Rhodobacterales</taxon>
        <taxon>Paracoccaceae</taxon>
        <taxon>Pararhodobacter</taxon>
    </lineage>
</organism>
<dbReference type="RefSeq" id="WP_107754547.1">
    <property type="nucleotide sequence ID" value="NZ_JBLWSZ010000029.1"/>
</dbReference>
<keyword evidence="1" id="KW-1133">Transmembrane helix</keyword>
<feature type="transmembrane region" description="Helical" evidence="1">
    <location>
        <begin position="20"/>
        <end position="40"/>
    </location>
</feature>
<dbReference type="OrthoDB" id="7871759at2"/>
<protein>
    <recommendedName>
        <fullName evidence="4">Cytochrome C oxidase assembly protein</fullName>
    </recommendedName>
</protein>
<dbReference type="Proteomes" id="UP000244810">
    <property type="component" value="Unassembled WGS sequence"/>
</dbReference>
<evidence type="ECO:0000313" key="2">
    <source>
        <dbReference type="EMBL" id="PVE48879.1"/>
    </source>
</evidence>
<gene>
    <name evidence="2" type="ORF">DDE23_00280</name>
</gene>
<keyword evidence="1" id="KW-0812">Transmembrane</keyword>
<name>A0A2T7UWD1_9RHOB</name>
<comment type="caution">
    <text evidence="2">The sequence shown here is derived from an EMBL/GenBank/DDBJ whole genome shotgun (WGS) entry which is preliminary data.</text>
</comment>
<proteinExistence type="predicted"/>
<sequence>MGLTHEHDLHRRRWSRNLGVLLTLLAFVALVFGLTIAKIGGGDQMQGFDHTYRVGIDPDTRIPEAGQ</sequence>
<keyword evidence="1" id="KW-0472">Membrane</keyword>
<accession>A0A2T7UWD1</accession>
<reference evidence="2 3" key="1">
    <citation type="journal article" date="2011" name="Syst. Appl. Microbiol.">
        <title>Defluviimonas denitrificans gen. nov., sp. nov., and Pararhodobacter aggregans gen. nov., sp. nov., non-phototrophic Rhodobacteraceae from the biofilter of a marine aquaculture.</title>
        <authorList>
            <person name="Foesel B.U."/>
            <person name="Drake H.L."/>
            <person name="Schramm A."/>
        </authorList>
    </citation>
    <scope>NUCLEOTIDE SEQUENCE [LARGE SCALE GENOMIC DNA]</scope>
    <source>
        <strain evidence="2 3">D1-19</strain>
    </source>
</reference>
<dbReference type="AlphaFoldDB" id="A0A2T7UWD1"/>
<evidence type="ECO:0000313" key="3">
    <source>
        <dbReference type="Proteomes" id="UP000244810"/>
    </source>
</evidence>